<dbReference type="OrthoDB" id="9762913at2"/>
<keyword evidence="6" id="KW-1185">Reference proteome</keyword>
<dbReference type="KEGG" id="anp:FK178_04680"/>
<dbReference type="SUPFAM" id="SSF53720">
    <property type="entry name" value="ALDH-like"/>
    <property type="match status" value="1"/>
</dbReference>
<proteinExistence type="inferred from homology"/>
<evidence type="ECO:0000259" key="4">
    <source>
        <dbReference type="Pfam" id="PF00171"/>
    </source>
</evidence>
<sequence>MITSTNPYTGEEFASVKEYSPAQIDKALETAHLGFESWKQIGIKERGQLLKNAARELKNNKKQYAETITREMGKPLSQSIAEIEKCAWVCEYYAENGEQHLENEVIETDAYKSYVSFEPLGIILAVMPWNYPFWQVFRFAAPALMAGNMAVLKHASNVMQSANNIQKVFENAGFPKGCFQNIPVSSDKVEDIIKDKRIKAVTLTGSTPAGRAIASVAGEHIKKSVLELGGSNALVIFEDANLEEAAKTCVQARYQNTGQSCIAGKRLLLQENIADKFLKIFTEKVKELKSGDPMDEETFVGVMAREDLAKDLEDQVNTSVAEGATIHLGGKRKGTWFEPTILTKVTPKMPVFAEETFGPVIGVTTFNSKRDAIDLVNSSQFGLGVSLFTEDLKSVEELIPKFEDGAVFINELVKSDPRLPFGGTKISGYGRELSVHGIREFVNKKTVFIKKF</sequence>
<dbReference type="GO" id="GO:0004030">
    <property type="term" value="F:aldehyde dehydrogenase [NAD(P)+] activity"/>
    <property type="evidence" value="ECO:0007669"/>
    <property type="project" value="InterPro"/>
</dbReference>
<dbReference type="GO" id="GO:0004777">
    <property type="term" value="F:succinate-semialdehyde dehydrogenase (NAD+) activity"/>
    <property type="evidence" value="ECO:0007669"/>
    <property type="project" value="TreeGrafter"/>
</dbReference>
<dbReference type="AlphaFoldDB" id="A0A5B8YJN8"/>
<keyword evidence="3" id="KW-0560">Oxidoreductase</keyword>
<protein>
    <submittedName>
        <fullName evidence="5">NAD-dependent succinate-semialdehyde dehydrogenase</fullName>
    </submittedName>
</protein>
<dbReference type="Pfam" id="PF00171">
    <property type="entry name" value="Aldedh"/>
    <property type="match status" value="1"/>
</dbReference>
<evidence type="ECO:0000256" key="1">
    <source>
        <dbReference type="ARBA" id="ARBA00009986"/>
    </source>
</evidence>
<feature type="domain" description="Aldehyde dehydrogenase" evidence="4">
    <location>
        <begin position="2"/>
        <end position="447"/>
    </location>
</feature>
<evidence type="ECO:0000313" key="5">
    <source>
        <dbReference type="EMBL" id="QED37047.1"/>
    </source>
</evidence>
<dbReference type="InterPro" id="IPR016163">
    <property type="entry name" value="Ald_DH_C"/>
</dbReference>
<dbReference type="InterPro" id="IPR016162">
    <property type="entry name" value="Ald_DH_N"/>
</dbReference>
<evidence type="ECO:0000256" key="2">
    <source>
        <dbReference type="ARBA" id="ARBA00022857"/>
    </source>
</evidence>
<dbReference type="Gene3D" id="3.40.605.10">
    <property type="entry name" value="Aldehyde Dehydrogenase, Chain A, domain 1"/>
    <property type="match status" value="1"/>
</dbReference>
<dbReference type="PROSITE" id="PS00070">
    <property type="entry name" value="ALDEHYDE_DEHYDR_CYS"/>
    <property type="match status" value="1"/>
</dbReference>
<dbReference type="RefSeq" id="WP_146831480.1">
    <property type="nucleotide sequence ID" value="NZ_CP042476.1"/>
</dbReference>
<dbReference type="InterPro" id="IPR047110">
    <property type="entry name" value="GABD/Sad-like"/>
</dbReference>
<gene>
    <name evidence="5" type="ORF">FK178_04680</name>
</gene>
<dbReference type="InterPro" id="IPR016160">
    <property type="entry name" value="Ald_DH_CS_CYS"/>
</dbReference>
<organism evidence="5 6">
    <name type="scientific">Antarcticibacterium arcticum</name>
    <dbReference type="NCBI Taxonomy" id="2585771"/>
    <lineage>
        <taxon>Bacteria</taxon>
        <taxon>Pseudomonadati</taxon>
        <taxon>Bacteroidota</taxon>
        <taxon>Flavobacteriia</taxon>
        <taxon>Flavobacteriales</taxon>
        <taxon>Flavobacteriaceae</taxon>
        <taxon>Antarcticibacterium</taxon>
    </lineage>
</organism>
<name>A0A5B8YJN8_9FLAO</name>
<dbReference type="FunFam" id="3.40.605.10:FF:000012">
    <property type="entry name" value="NAD-dependent succinate-semialdehyde dehydrogenase"/>
    <property type="match status" value="1"/>
</dbReference>
<dbReference type="PANTHER" id="PTHR43217:SF1">
    <property type="entry name" value="SUCCINATE SEMIALDEHYDE DEHYDROGENASE [NAD(P)+] SAD"/>
    <property type="match status" value="1"/>
</dbReference>
<dbReference type="InterPro" id="IPR016161">
    <property type="entry name" value="Ald_DH/histidinol_DH"/>
</dbReference>
<reference evidence="5 6" key="1">
    <citation type="submission" date="2019-08" db="EMBL/GenBank/DDBJ databases">
        <title>Antarcticibacterium arcticum sp. nov., a bacterium isolated from marine sediment of the Canadian Beaufort Sea.</title>
        <authorList>
            <person name="Lee Y.M."/>
            <person name="Baek K."/>
            <person name="Lee D.-H."/>
            <person name="Shin S.C."/>
            <person name="Jin Y.K."/>
            <person name="Park Y."/>
        </authorList>
    </citation>
    <scope>NUCLEOTIDE SEQUENCE [LARGE SCALE GENOMIC DNA]</scope>
    <source>
        <strain evidence="5 6">PAMC 28998</strain>
    </source>
</reference>
<dbReference type="CDD" id="cd07100">
    <property type="entry name" value="ALDH_SSADH1_GabD1"/>
    <property type="match status" value="1"/>
</dbReference>
<evidence type="ECO:0000256" key="3">
    <source>
        <dbReference type="ARBA" id="ARBA00023002"/>
    </source>
</evidence>
<dbReference type="EMBL" id="CP042476">
    <property type="protein sequence ID" value="QED37047.1"/>
    <property type="molecule type" value="Genomic_DNA"/>
</dbReference>
<evidence type="ECO:0000313" key="6">
    <source>
        <dbReference type="Proteomes" id="UP000321954"/>
    </source>
</evidence>
<keyword evidence="2" id="KW-0521">NADP</keyword>
<dbReference type="InterPro" id="IPR015590">
    <property type="entry name" value="Aldehyde_DH_dom"/>
</dbReference>
<accession>A0A5B8YJN8</accession>
<dbReference type="Proteomes" id="UP000321954">
    <property type="component" value="Chromosome"/>
</dbReference>
<comment type="similarity">
    <text evidence="1">Belongs to the aldehyde dehydrogenase family.</text>
</comment>
<dbReference type="InterPro" id="IPR044148">
    <property type="entry name" value="ALDH_GabD1-like"/>
</dbReference>
<dbReference type="Gene3D" id="3.40.309.10">
    <property type="entry name" value="Aldehyde Dehydrogenase, Chain A, domain 2"/>
    <property type="match status" value="1"/>
</dbReference>
<dbReference type="PANTHER" id="PTHR43217">
    <property type="entry name" value="SUCCINATE SEMIALDEHYDE DEHYDROGENASE [NAD(P)+] SAD"/>
    <property type="match status" value="1"/>
</dbReference>